<protein>
    <submittedName>
        <fullName evidence="1">Uncharacterized protein</fullName>
    </submittedName>
</protein>
<organism evidence="1 2">
    <name type="scientific">Acorus calamus</name>
    <name type="common">Sweet flag</name>
    <dbReference type="NCBI Taxonomy" id="4465"/>
    <lineage>
        <taxon>Eukaryota</taxon>
        <taxon>Viridiplantae</taxon>
        <taxon>Streptophyta</taxon>
        <taxon>Embryophyta</taxon>
        <taxon>Tracheophyta</taxon>
        <taxon>Spermatophyta</taxon>
        <taxon>Magnoliopsida</taxon>
        <taxon>Liliopsida</taxon>
        <taxon>Acoraceae</taxon>
        <taxon>Acorus</taxon>
    </lineage>
</organism>
<dbReference type="Proteomes" id="UP001180020">
    <property type="component" value="Unassembled WGS sequence"/>
</dbReference>
<reference evidence="1" key="1">
    <citation type="journal article" date="2023" name="Nat. Commun.">
        <title>Diploid and tetraploid genomes of Acorus and the evolution of monocots.</title>
        <authorList>
            <person name="Ma L."/>
            <person name="Liu K.W."/>
            <person name="Li Z."/>
            <person name="Hsiao Y.Y."/>
            <person name="Qi Y."/>
            <person name="Fu T."/>
            <person name="Tang G.D."/>
            <person name="Zhang D."/>
            <person name="Sun W.H."/>
            <person name="Liu D.K."/>
            <person name="Li Y."/>
            <person name="Chen G.Z."/>
            <person name="Liu X.D."/>
            <person name="Liao X.Y."/>
            <person name="Jiang Y.T."/>
            <person name="Yu X."/>
            <person name="Hao Y."/>
            <person name="Huang J."/>
            <person name="Zhao X.W."/>
            <person name="Ke S."/>
            <person name="Chen Y.Y."/>
            <person name="Wu W.L."/>
            <person name="Hsu J.L."/>
            <person name="Lin Y.F."/>
            <person name="Huang M.D."/>
            <person name="Li C.Y."/>
            <person name="Huang L."/>
            <person name="Wang Z.W."/>
            <person name="Zhao X."/>
            <person name="Zhong W.Y."/>
            <person name="Peng D.H."/>
            <person name="Ahmad S."/>
            <person name="Lan S."/>
            <person name="Zhang J.S."/>
            <person name="Tsai W.C."/>
            <person name="Van de Peer Y."/>
            <person name="Liu Z.J."/>
        </authorList>
    </citation>
    <scope>NUCLEOTIDE SEQUENCE</scope>
    <source>
        <strain evidence="1">CP</strain>
    </source>
</reference>
<comment type="caution">
    <text evidence="1">The sequence shown here is derived from an EMBL/GenBank/DDBJ whole genome shotgun (WGS) entry which is preliminary data.</text>
</comment>
<sequence>MWREIYRGLLGGESKTCGVTSRISVDRVFVEGFLGRQFSLEGFQAAMAPVEGL</sequence>
<dbReference type="EMBL" id="JAUJYO010000017">
    <property type="protein sequence ID" value="KAK1293424.1"/>
    <property type="molecule type" value="Genomic_DNA"/>
</dbReference>
<evidence type="ECO:0000313" key="2">
    <source>
        <dbReference type="Proteomes" id="UP001180020"/>
    </source>
</evidence>
<keyword evidence="2" id="KW-1185">Reference proteome</keyword>
<dbReference type="AlphaFoldDB" id="A0AAV9CYA4"/>
<accession>A0AAV9CYA4</accession>
<evidence type="ECO:0000313" key="1">
    <source>
        <dbReference type="EMBL" id="KAK1293424.1"/>
    </source>
</evidence>
<name>A0AAV9CYA4_ACOCL</name>
<proteinExistence type="predicted"/>
<gene>
    <name evidence="1" type="ORF">QJS10_CPB17g01041</name>
</gene>
<reference evidence="1" key="2">
    <citation type="submission" date="2023-06" db="EMBL/GenBank/DDBJ databases">
        <authorList>
            <person name="Ma L."/>
            <person name="Liu K.-W."/>
            <person name="Li Z."/>
            <person name="Hsiao Y.-Y."/>
            <person name="Qi Y."/>
            <person name="Fu T."/>
            <person name="Tang G."/>
            <person name="Zhang D."/>
            <person name="Sun W.-H."/>
            <person name="Liu D.-K."/>
            <person name="Li Y."/>
            <person name="Chen G.-Z."/>
            <person name="Liu X.-D."/>
            <person name="Liao X.-Y."/>
            <person name="Jiang Y.-T."/>
            <person name="Yu X."/>
            <person name="Hao Y."/>
            <person name="Huang J."/>
            <person name="Zhao X.-W."/>
            <person name="Ke S."/>
            <person name="Chen Y.-Y."/>
            <person name="Wu W.-L."/>
            <person name="Hsu J.-L."/>
            <person name="Lin Y.-F."/>
            <person name="Huang M.-D."/>
            <person name="Li C.-Y."/>
            <person name="Huang L."/>
            <person name="Wang Z.-W."/>
            <person name="Zhao X."/>
            <person name="Zhong W.-Y."/>
            <person name="Peng D.-H."/>
            <person name="Ahmad S."/>
            <person name="Lan S."/>
            <person name="Zhang J.-S."/>
            <person name="Tsai W.-C."/>
            <person name="Van De Peer Y."/>
            <person name="Liu Z.-J."/>
        </authorList>
    </citation>
    <scope>NUCLEOTIDE SEQUENCE</scope>
    <source>
        <strain evidence="1">CP</strain>
        <tissue evidence="1">Leaves</tissue>
    </source>
</reference>